<feature type="transmembrane region" description="Helical" evidence="5">
    <location>
        <begin position="80"/>
        <end position="103"/>
    </location>
</feature>
<evidence type="ECO:0000313" key="6">
    <source>
        <dbReference type="EMBL" id="CQR70153.1"/>
    </source>
</evidence>
<keyword evidence="3 5" id="KW-1133">Transmembrane helix</keyword>
<dbReference type="Proteomes" id="UP000049855">
    <property type="component" value="Unassembled WGS sequence"/>
</dbReference>
<feature type="transmembrane region" description="Helical" evidence="5">
    <location>
        <begin position="52"/>
        <end position="74"/>
    </location>
</feature>
<sequence>MELVPEFSIGLWNGWWFSLIYLIVNQGIPFFRKGTHKRLFTPANPHKTLWEAINYYISWVAWIGSVFYPVFVPINTGTVYFYAGTCIYLAGMALNAIALWNYVTTPLDQPIVKGLYRFSRNPIYIIYNFTWYGVGLALGSWLLIILHTIEVIACHIITLSEERYCLQKYGREYQDYMTKVPRYF</sequence>
<dbReference type="GO" id="GO:0012505">
    <property type="term" value="C:endomembrane system"/>
    <property type="evidence" value="ECO:0007669"/>
    <property type="project" value="UniProtKB-SubCell"/>
</dbReference>
<dbReference type="RefSeq" id="WP_021170779.1">
    <property type="nucleotide sequence ID" value="NZ_CTRP01000002.1"/>
</dbReference>
<gene>
    <name evidence="6" type="ORF">SpAn4DRAFT_4665</name>
</gene>
<comment type="subcellular location">
    <subcellularLocation>
        <location evidence="1">Endomembrane system</location>
        <topology evidence="1">Multi-pass membrane protein</topology>
    </subcellularLocation>
</comment>
<evidence type="ECO:0000256" key="5">
    <source>
        <dbReference type="SAM" id="Phobius"/>
    </source>
</evidence>
<evidence type="ECO:0000256" key="1">
    <source>
        <dbReference type="ARBA" id="ARBA00004127"/>
    </source>
</evidence>
<accession>A0A0U1KTC0</accession>
<evidence type="ECO:0000256" key="4">
    <source>
        <dbReference type="ARBA" id="ARBA00023136"/>
    </source>
</evidence>
<dbReference type="InterPro" id="IPR007318">
    <property type="entry name" value="Phopholipid_MeTrfase"/>
</dbReference>
<evidence type="ECO:0000256" key="3">
    <source>
        <dbReference type="ARBA" id="ARBA00022989"/>
    </source>
</evidence>
<feature type="transmembrane region" description="Helical" evidence="5">
    <location>
        <begin position="124"/>
        <end position="146"/>
    </location>
</feature>
<evidence type="ECO:0000313" key="7">
    <source>
        <dbReference type="Proteomes" id="UP000049855"/>
    </source>
</evidence>
<dbReference type="Gene3D" id="1.20.120.1630">
    <property type="match status" value="1"/>
</dbReference>
<protein>
    <recommendedName>
        <fullName evidence="8">Steroid 5-alpha reductase C-terminal domain-containing protein</fullName>
    </recommendedName>
</protein>
<keyword evidence="4 5" id="KW-0472">Membrane</keyword>
<dbReference type="Pfam" id="PF04191">
    <property type="entry name" value="PEMT"/>
    <property type="match status" value="1"/>
</dbReference>
<keyword evidence="7" id="KW-1185">Reference proteome</keyword>
<organism evidence="6 7">
    <name type="scientific">Sporomusa ovata</name>
    <dbReference type="NCBI Taxonomy" id="2378"/>
    <lineage>
        <taxon>Bacteria</taxon>
        <taxon>Bacillati</taxon>
        <taxon>Bacillota</taxon>
        <taxon>Negativicutes</taxon>
        <taxon>Selenomonadales</taxon>
        <taxon>Sporomusaceae</taxon>
        <taxon>Sporomusa</taxon>
    </lineage>
</organism>
<reference evidence="7" key="1">
    <citation type="submission" date="2015-03" db="EMBL/GenBank/DDBJ databases">
        <authorList>
            <person name="Nijsse Bart"/>
        </authorList>
    </citation>
    <scope>NUCLEOTIDE SEQUENCE [LARGE SCALE GENOMIC DNA]</scope>
</reference>
<proteinExistence type="predicted"/>
<dbReference type="EMBL" id="CTRP01000002">
    <property type="protein sequence ID" value="CQR70153.1"/>
    <property type="molecule type" value="Genomic_DNA"/>
</dbReference>
<feature type="transmembrane region" description="Helical" evidence="5">
    <location>
        <begin position="12"/>
        <end position="31"/>
    </location>
</feature>
<evidence type="ECO:0000256" key="2">
    <source>
        <dbReference type="ARBA" id="ARBA00022692"/>
    </source>
</evidence>
<evidence type="ECO:0008006" key="8">
    <source>
        <dbReference type="Google" id="ProtNLM"/>
    </source>
</evidence>
<keyword evidence="2 5" id="KW-0812">Transmembrane</keyword>
<dbReference type="AlphaFoldDB" id="A0A0U1KTC0"/>
<name>A0A0U1KTC0_9FIRM</name>